<dbReference type="GO" id="GO:0004109">
    <property type="term" value="F:coproporphyrinogen oxidase activity"/>
    <property type="evidence" value="ECO:0007669"/>
    <property type="project" value="InterPro"/>
</dbReference>
<protein>
    <recommendedName>
        <fullName evidence="3 10">Heme chaperone HemW</fullName>
    </recommendedName>
</protein>
<evidence type="ECO:0000313" key="12">
    <source>
        <dbReference type="EMBL" id="EFI33916.1"/>
    </source>
</evidence>
<keyword evidence="8 10" id="KW-0411">Iron-sulfur</keyword>
<dbReference type="OrthoDB" id="9808022at2"/>
<keyword evidence="10" id="KW-0963">Cytoplasm</keyword>
<dbReference type="CDD" id="cd01335">
    <property type="entry name" value="Radical_SAM"/>
    <property type="match status" value="1"/>
</dbReference>
<comment type="caution">
    <text evidence="12">The sequence shown here is derived from an EMBL/GenBank/DDBJ whole genome shotgun (WGS) entry which is preliminary data.</text>
</comment>
<dbReference type="RefSeq" id="WP_008871265.1">
    <property type="nucleotide sequence ID" value="NZ_ACJN02000003.1"/>
</dbReference>
<name>D6STA0_9BACT</name>
<comment type="function">
    <text evidence="10">Probably acts as a heme chaperone, transferring heme to an unknown acceptor. Binds one molecule of heme per monomer, possibly covalently. Binds 1 [4Fe-4S] cluster. The cluster is coordinated with 3 cysteines and an exchangeable S-adenosyl-L-methionine.</text>
</comment>
<evidence type="ECO:0000256" key="3">
    <source>
        <dbReference type="ARBA" id="ARBA00017228"/>
    </source>
</evidence>
<evidence type="ECO:0000256" key="1">
    <source>
        <dbReference type="ARBA" id="ARBA00001966"/>
    </source>
</evidence>
<dbReference type="SMART" id="SM00729">
    <property type="entry name" value="Elp3"/>
    <property type="match status" value="1"/>
</dbReference>
<evidence type="ECO:0000256" key="8">
    <source>
        <dbReference type="ARBA" id="ARBA00023014"/>
    </source>
</evidence>
<evidence type="ECO:0000256" key="4">
    <source>
        <dbReference type="ARBA" id="ARBA00022617"/>
    </source>
</evidence>
<comment type="cofactor">
    <cofactor evidence="1">
        <name>[4Fe-4S] cluster</name>
        <dbReference type="ChEBI" id="CHEBI:49883"/>
    </cofactor>
</comment>
<keyword evidence="9 10" id="KW-0143">Chaperone</keyword>
<dbReference type="EMBL" id="ACJN02000003">
    <property type="protein sequence ID" value="EFI33916.1"/>
    <property type="molecule type" value="Genomic_DNA"/>
</dbReference>
<evidence type="ECO:0000256" key="6">
    <source>
        <dbReference type="ARBA" id="ARBA00022723"/>
    </source>
</evidence>
<dbReference type="GO" id="GO:0051539">
    <property type="term" value="F:4 iron, 4 sulfur cluster binding"/>
    <property type="evidence" value="ECO:0007669"/>
    <property type="project" value="UniProtKB-UniRule"/>
</dbReference>
<evidence type="ECO:0000256" key="7">
    <source>
        <dbReference type="ARBA" id="ARBA00023004"/>
    </source>
</evidence>
<comment type="subcellular location">
    <subcellularLocation>
        <location evidence="10">Cytoplasm</location>
    </subcellularLocation>
</comment>
<dbReference type="InterPro" id="IPR004559">
    <property type="entry name" value="HemW-like"/>
</dbReference>
<dbReference type="PANTHER" id="PTHR13932">
    <property type="entry name" value="COPROPORPHYRINIGEN III OXIDASE"/>
    <property type="match status" value="1"/>
</dbReference>
<accession>D6STA0</accession>
<dbReference type="GO" id="GO:0046872">
    <property type="term" value="F:metal ion binding"/>
    <property type="evidence" value="ECO:0007669"/>
    <property type="project" value="UniProtKB-UniRule"/>
</dbReference>
<dbReference type="InterPro" id="IPR058240">
    <property type="entry name" value="rSAM_sf"/>
</dbReference>
<keyword evidence="5 10" id="KW-0949">S-adenosyl-L-methionine</keyword>
<dbReference type="eggNOG" id="COG0635">
    <property type="taxonomic scope" value="Bacteria"/>
</dbReference>
<evidence type="ECO:0000256" key="10">
    <source>
        <dbReference type="RuleBase" id="RU364116"/>
    </source>
</evidence>
<dbReference type="PANTHER" id="PTHR13932:SF5">
    <property type="entry name" value="RADICAL S-ADENOSYL METHIONINE DOMAIN-CONTAINING PROTEIN 1, MITOCHONDRIAL"/>
    <property type="match status" value="1"/>
</dbReference>
<evidence type="ECO:0000259" key="11">
    <source>
        <dbReference type="PROSITE" id="PS51918"/>
    </source>
</evidence>
<dbReference type="GO" id="GO:0006779">
    <property type="term" value="P:porphyrin-containing compound biosynthetic process"/>
    <property type="evidence" value="ECO:0007669"/>
    <property type="project" value="InterPro"/>
</dbReference>
<gene>
    <name evidence="12" type="ORF">Dthio_PD1255</name>
</gene>
<evidence type="ECO:0000256" key="2">
    <source>
        <dbReference type="ARBA" id="ARBA00006100"/>
    </source>
</evidence>
<organism evidence="12 13">
    <name type="scientific">Desulfonatronospira thiodismutans ASO3-1</name>
    <dbReference type="NCBI Taxonomy" id="555779"/>
    <lineage>
        <taxon>Bacteria</taxon>
        <taxon>Pseudomonadati</taxon>
        <taxon>Thermodesulfobacteriota</taxon>
        <taxon>Desulfovibrionia</taxon>
        <taxon>Desulfovibrionales</taxon>
        <taxon>Desulfonatronovibrionaceae</taxon>
        <taxon>Desulfonatronospira</taxon>
    </lineage>
</organism>
<reference evidence="12" key="1">
    <citation type="submission" date="2010-05" db="EMBL/GenBank/DDBJ databases">
        <title>The draft genome of Desulfonatronospira thiodismutans ASO3-1.</title>
        <authorList>
            <consortium name="US DOE Joint Genome Institute (JGI-PGF)"/>
            <person name="Lucas S."/>
            <person name="Copeland A."/>
            <person name="Lapidus A."/>
            <person name="Cheng J.-F."/>
            <person name="Bruce D."/>
            <person name="Goodwin L."/>
            <person name="Pitluck S."/>
            <person name="Chertkov O."/>
            <person name="Brettin T."/>
            <person name="Detter J.C."/>
            <person name="Han C."/>
            <person name="Land M.L."/>
            <person name="Hauser L."/>
            <person name="Kyrpides N."/>
            <person name="Mikhailova N."/>
            <person name="Muyzer G."/>
            <person name="Woyke T."/>
        </authorList>
    </citation>
    <scope>NUCLEOTIDE SEQUENCE [LARGE SCALE GENOMIC DNA]</scope>
    <source>
        <strain evidence="12">ASO3-1</strain>
    </source>
</reference>
<dbReference type="InterPro" id="IPR007197">
    <property type="entry name" value="rSAM"/>
</dbReference>
<dbReference type="InterPro" id="IPR013785">
    <property type="entry name" value="Aldolase_TIM"/>
</dbReference>
<dbReference type="Proteomes" id="UP000005496">
    <property type="component" value="Unassembled WGS sequence"/>
</dbReference>
<dbReference type="Pfam" id="PF06969">
    <property type="entry name" value="HemN_C"/>
    <property type="match status" value="1"/>
</dbReference>
<keyword evidence="10" id="KW-0004">4Fe-4S</keyword>
<dbReference type="Gene3D" id="3.20.20.70">
    <property type="entry name" value="Aldolase class I"/>
    <property type="match status" value="1"/>
</dbReference>
<dbReference type="GO" id="GO:0005737">
    <property type="term" value="C:cytoplasm"/>
    <property type="evidence" value="ECO:0007669"/>
    <property type="project" value="UniProtKB-SubCell"/>
</dbReference>
<sequence>MLLYIHVPFCRTKCAYCAFASQEYIQEPAAVYLRLVQQELEVRSRQIQHRKVTSIYMGGGTPTVLPVASLARIVDAVYKNFDPVPGCEFTLEANPENILEMDDLQVFSSMGINRISLGMQSLDDQLLGTLERGHDSRQAIKAARMIRQAGFALLSLDFIWGIPGQTLKGWLGELAHAVHLAPDHLSCYGLGLEPGTRLTARIRAGELEMPEERAQARMYMHGAEYLESCGFLQYEISNFARMGYSCKHNLGYWAGEPFLGAGPSAVSTIDGTRWQNPPAIRDYQTLGGKNFSDLEFEKLSYTRKVNELVMLSLRTSRGLNLHDYKHLTGQSFSRRYAGIIKALHQNNLIRMAHGYLRLTRNGMLVSDSILEKFME</sequence>
<dbReference type="SFLD" id="SFLDG01065">
    <property type="entry name" value="anaerobic_coproporphyrinogen-I"/>
    <property type="match status" value="1"/>
</dbReference>
<evidence type="ECO:0000313" key="13">
    <source>
        <dbReference type="Proteomes" id="UP000005496"/>
    </source>
</evidence>
<keyword evidence="4 10" id="KW-0349">Heme</keyword>
<comment type="similarity">
    <text evidence="2">Belongs to the anaerobic coproporphyrinogen-III oxidase family. HemW subfamily.</text>
</comment>
<dbReference type="NCBIfam" id="TIGR00539">
    <property type="entry name" value="hemN_rel"/>
    <property type="match status" value="1"/>
</dbReference>
<keyword evidence="7 10" id="KW-0408">Iron</keyword>
<evidence type="ECO:0000256" key="5">
    <source>
        <dbReference type="ARBA" id="ARBA00022691"/>
    </source>
</evidence>
<dbReference type="InterPro" id="IPR010723">
    <property type="entry name" value="HemN_C"/>
</dbReference>
<dbReference type="SUPFAM" id="SSF102114">
    <property type="entry name" value="Radical SAM enzymes"/>
    <property type="match status" value="1"/>
</dbReference>
<dbReference type="SFLD" id="SFLDF00562">
    <property type="entry name" value="HemN-like__clustered_with_heat"/>
    <property type="match status" value="1"/>
</dbReference>
<dbReference type="SFLD" id="SFLDF00288">
    <property type="entry name" value="HemN-like__clustered_with_nucl"/>
    <property type="match status" value="1"/>
</dbReference>
<dbReference type="PROSITE" id="PS51918">
    <property type="entry name" value="RADICAL_SAM"/>
    <property type="match status" value="1"/>
</dbReference>
<keyword evidence="12" id="KW-0560">Oxidoreductase</keyword>
<dbReference type="InterPro" id="IPR006638">
    <property type="entry name" value="Elp3/MiaA/NifB-like_rSAM"/>
</dbReference>
<proteinExistence type="inferred from homology"/>
<dbReference type="AlphaFoldDB" id="D6STA0"/>
<dbReference type="Pfam" id="PF04055">
    <property type="entry name" value="Radical_SAM"/>
    <property type="match status" value="1"/>
</dbReference>
<keyword evidence="6 10" id="KW-0479">Metal-binding</keyword>
<dbReference type="InterPro" id="IPR034505">
    <property type="entry name" value="Coproporphyrinogen-III_oxidase"/>
</dbReference>
<keyword evidence="13" id="KW-1185">Reference proteome</keyword>
<dbReference type="SFLD" id="SFLDS00029">
    <property type="entry name" value="Radical_SAM"/>
    <property type="match status" value="1"/>
</dbReference>
<feature type="domain" description="Radical SAM core" evidence="11">
    <location>
        <begin position="1"/>
        <end position="232"/>
    </location>
</feature>
<evidence type="ECO:0000256" key="9">
    <source>
        <dbReference type="ARBA" id="ARBA00023186"/>
    </source>
</evidence>